<dbReference type="SUPFAM" id="SSF52266">
    <property type="entry name" value="SGNH hydrolase"/>
    <property type="match status" value="1"/>
</dbReference>
<dbReference type="AlphaFoldDB" id="A0A6S7H889"/>
<feature type="compositionally biased region" description="Polar residues" evidence="2">
    <location>
        <begin position="252"/>
        <end position="262"/>
    </location>
</feature>
<feature type="compositionally biased region" description="Polar residues" evidence="2">
    <location>
        <begin position="279"/>
        <end position="301"/>
    </location>
</feature>
<proteinExistence type="predicted"/>
<accession>A0A6S7H889</accession>
<evidence type="ECO:0000313" key="4">
    <source>
        <dbReference type="Proteomes" id="UP001152795"/>
    </source>
</evidence>
<evidence type="ECO:0000256" key="1">
    <source>
        <dbReference type="SAM" id="Coils"/>
    </source>
</evidence>
<evidence type="ECO:0000256" key="2">
    <source>
        <dbReference type="SAM" id="MobiDB-lite"/>
    </source>
</evidence>
<keyword evidence="4" id="KW-1185">Reference proteome</keyword>
<organism evidence="3 4">
    <name type="scientific">Paramuricea clavata</name>
    <name type="common">Red gorgonian</name>
    <name type="synonym">Violescent sea-whip</name>
    <dbReference type="NCBI Taxonomy" id="317549"/>
    <lineage>
        <taxon>Eukaryota</taxon>
        <taxon>Metazoa</taxon>
        <taxon>Cnidaria</taxon>
        <taxon>Anthozoa</taxon>
        <taxon>Octocorallia</taxon>
        <taxon>Malacalcyonacea</taxon>
        <taxon>Plexauridae</taxon>
        <taxon>Paramuricea</taxon>
    </lineage>
</organism>
<dbReference type="Gene3D" id="3.40.50.12690">
    <property type="match status" value="1"/>
</dbReference>
<dbReference type="Proteomes" id="UP001152795">
    <property type="component" value="Unassembled WGS sequence"/>
</dbReference>
<keyword evidence="1" id="KW-0175">Coiled coil</keyword>
<evidence type="ECO:0000313" key="3">
    <source>
        <dbReference type="EMBL" id="CAB4000376.1"/>
    </source>
</evidence>
<reference evidence="3" key="1">
    <citation type="submission" date="2020-04" db="EMBL/GenBank/DDBJ databases">
        <authorList>
            <person name="Alioto T."/>
            <person name="Alioto T."/>
            <person name="Gomez Garrido J."/>
        </authorList>
    </citation>
    <scope>NUCLEOTIDE SEQUENCE</scope>
    <source>
        <strain evidence="3">A484AB</strain>
    </source>
</reference>
<feature type="region of interest" description="Disordered" evidence="2">
    <location>
        <begin position="209"/>
        <end position="301"/>
    </location>
</feature>
<name>A0A6S7H889_PARCT</name>
<gene>
    <name evidence="3" type="ORF">PACLA_8A005288</name>
</gene>
<protein>
    <submittedName>
        <fullName evidence="3">Uncharacterized protein</fullName>
    </submittedName>
</protein>
<feature type="compositionally biased region" description="Low complexity" evidence="2">
    <location>
        <begin position="217"/>
        <end position="234"/>
    </location>
</feature>
<feature type="coiled-coil region" evidence="1">
    <location>
        <begin position="131"/>
        <end position="158"/>
    </location>
</feature>
<feature type="region of interest" description="Disordered" evidence="2">
    <location>
        <begin position="1"/>
        <end position="26"/>
    </location>
</feature>
<dbReference type="OrthoDB" id="10072345at2759"/>
<comment type="caution">
    <text evidence="3">The sequence shown here is derived from an EMBL/GenBank/DDBJ whole genome shotgun (WGS) entry which is preliminary data.</text>
</comment>
<dbReference type="EMBL" id="CACRXK020003823">
    <property type="protein sequence ID" value="CAB4000376.1"/>
    <property type="molecule type" value="Genomic_DNA"/>
</dbReference>
<sequence>MPQKDVVTTEAVPETLGPADKSMSPSTLIQATSTPLTSICSPNCPCKLKLASANRTKHCVNIAWMMMMSFPMRDIDGDESEDSDESDEDHVSCRNCNSQCKPWRGKILQPDAKNKIPLVLKEKVDYTVLVMSDLNTKLKLLEEEKQSLITALNILQVNEFKSNTQNPGQYVLANIQNEKSQPEQLEISSDSEYNIPLANRFSTLADEGKLNEDESEQTTQQQSTCNQSSEQCNSDVRVDNQQGQLREPASNEPPNNDNSKGTKQAEMAKTKGRIRPVDSRNSVNQGTSKSNSNNEMGSQGKSTLVIGDSMIKEIEVNKLSRSKKITKICMPGAKSDQIKERLQTTLKSTHYDEVIIHAGVNDLSNSQPDQIIVQLTDMAASVNSSTSIITTKDRNCKGWVYIDNSRIGNKHLKFNSIHLNQVGVK</sequence>